<feature type="chain" id="PRO_5047008657" description="Peptidase inhibitor I9" evidence="7">
    <location>
        <begin position="17"/>
        <end position="407"/>
    </location>
</feature>
<dbReference type="InterPro" id="IPR022398">
    <property type="entry name" value="Peptidase_S8_His-AS"/>
</dbReference>
<dbReference type="InterPro" id="IPR037045">
    <property type="entry name" value="S8pro/Inhibitor_I9_sf"/>
</dbReference>
<reference evidence="10 11" key="1">
    <citation type="submission" date="2023-08" db="EMBL/GenBank/DDBJ databases">
        <title>Draft genome sequence of Algoriphagus taiwanensis.</title>
        <authorList>
            <person name="Takatani N."/>
            <person name="Hosokawa M."/>
            <person name="Sawabe T."/>
        </authorList>
    </citation>
    <scope>NUCLEOTIDE SEQUENCE [LARGE SCALE GENOMIC DNA]</scope>
    <source>
        <strain evidence="10 11">JCM 19755</strain>
    </source>
</reference>
<evidence type="ECO:0000313" key="11">
    <source>
        <dbReference type="Proteomes" id="UP001307705"/>
    </source>
</evidence>
<sequence length="407" mass="41415">MKKFSIPNLFKPVALASAIGAMLFSCQPTEDNLPLDASSELAVVKFAAGDIIPGKYIVVLKPSGLNLRKSMGYEEVQSSMRKTTVSLLSKYRISEANLDHIFGNTIEGFSISLSTDEAQALANDPAVSYIEPDRMMGIAQKGRPGGGGGSTGQTTPWGITRVGGAVNYTGSKKAYILDSGIDLDHPDLNVNASAGFNAFTSGKDGRSLDDGNGHGTHVAGTIAAKNNSIGVIGVAAGAQVVPIKVLGATGSGSYSGVIAGINFVAATGNSGDVANMSLGGPYSQAVNDAVVAAASNGIKFALAAGNESQNTNNVSPGSANGTNVYTISAMNSSDSWASFSNFGNPPVDYCAPGVSVQSTWKGGGYNTISGTSMATPHVAGILLLGNISTNGTVKNDPDGNPDPIAIR</sequence>
<dbReference type="PRINTS" id="PR00723">
    <property type="entry name" value="SUBTILISIN"/>
</dbReference>
<dbReference type="PROSITE" id="PS51892">
    <property type="entry name" value="SUBTILASE"/>
    <property type="match status" value="1"/>
</dbReference>
<dbReference type="RefSeq" id="WP_338228995.1">
    <property type="nucleotide sequence ID" value="NZ_BTPE01000008.1"/>
</dbReference>
<accession>A0ABQ6Q3M3</accession>
<evidence type="ECO:0000259" key="8">
    <source>
        <dbReference type="Pfam" id="PF00082"/>
    </source>
</evidence>
<dbReference type="Proteomes" id="UP001307705">
    <property type="component" value="Unassembled WGS sequence"/>
</dbReference>
<dbReference type="InterPro" id="IPR050131">
    <property type="entry name" value="Peptidase_S8_subtilisin-like"/>
</dbReference>
<feature type="domain" description="Inhibitor I9" evidence="9">
    <location>
        <begin position="55"/>
        <end position="136"/>
    </location>
</feature>
<dbReference type="Pfam" id="PF05922">
    <property type="entry name" value="Inhibitor_I9"/>
    <property type="match status" value="1"/>
</dbReference>
<comment type="caution">
    <text evidence="10">The sequence shown here is derived from an EMBL/GenBank/DDBJ whole genome shotgun (WGS) entry which is preliminary data.</text>
</comment>
<evidence type="ECO:0000256" key="4">
    <source>
        <dbReference type="ARBA" id="ARBA00022825"/>
    </source>
</evidence>
<evidence type="ECO:0000256" key="2">
    <source>
        <dbReference type="ARBA" id="ARBA00022670"/>
    </source>
</evidence>
<keyword evidence="7" id="KW-0732">Signal</keyword>
<proteinExistence type="inferred from homology"/>
<feature type="domain" description="Peptidase S8/S53" evidence="8">
    <location>
        <begin position="176"/>
        <end position="383"/>
    </location>
</feature>
<dbReference type="PANTHER" id="PTHR43806:SF11">
    <property type="entry name" value="CEREVISIN-RELATED"/>
    <property type="match status" value="1"/>
</dbReference>
<comment type="similarity">
    <text evidence="1 5 6">Belongs to the peptidase S8 family.</text>
</comment>
<dbReference type="Pfam" id="PF00082">
    <property type="entry name" value="Peptidase_S8"/>
    <property type="match status" value="1"/>
</dbReference>
<gene>
    <name evidence="10" type="ORF">Ataiwa_24370</name>
</gene>
<evidence type="ECO:0000256" key="7">
    <source>
        <dbReference type="SAM" id="SignalP"/>
    </source>
</evidence>
<dbReference type="InterPro" id="IPR036852">
    <property type="entry name" value="Peptidase_S8/S53_dom_sf"/>
</dbReference>
<keyword evidence="2 5" id="KW-0645">Protease</keyword>
<dbReference type="SUPFAM" id="SSF52743">
    <property type="entry name" value="Subtilisin-like"/>
    <property type="match status" value="1"/>
</dbReference>
<dbReference type="InterPro" id="IPR023828">
    <property type="entry name" value="Peptidase_S8_Ser-AS"/>
</dbReference>
<dbReference type="PROSITE" id="PS00138">
    <property type="entry name" value="SUBTILASE_SER"/>
    <property type="match status" value="1"/>
</dbReference>
<evidence type="ECO:0000313" key="10">
    <source>
        <dbReference type="EMBL" id="GMQ34165.1"/>
    </source>
</evidence>
<dbReference type="PROSITE" id="PS00137">
    <property type="entry name" value="SUBTILASE_HIS"/>
    <property type="match status" value="1"/>
</dbReference>
<protein>
    <recommendedName>
        <fullName evidence="12">Peptidase inhibitor I9</fullName>
    </recommendedName>
</protein>
<feature type="active site" description="Charge relay system" evidence="5">
    <location>
        <position position="178"/>
    </location>
</feature>
<keyword evidence="4 5" id="KW-0720">Serine protease</keyword>
<dbReference type="PANTHER" id="PTHR43806">
    <property type="entry name" value="PEPTIDASE S8"/>
    <property type="match status" value="1"/>
</dbReference>
<evidence type="ECO:0000256" key="1">
    <source>
        <dbReference type="ARBA" id="ARBA00011073"/>
    </source>
</evidence>
<dbReference type="InterPro" id="IPR015500">
    <property type="entry name" value="Peptidase_S8_subtilisin-rel"/>
</dbReference>
<feature type="active site" description="Charge relay system" evidence="5">
    <location>
        <position position="214"/>
    </location>
</feature>
<evidence type="ECO:0008006" key="12">
    <source>
        <dbReference type="Google" id="ProtNLM"/>
    </source>
</evidence>
<dbReference type="Gene3D" id="3.40.50.200">
    <property type="entry name" value="Peptidase S8/S53 domain"/>
    <property type="match status" value="1"/>
</dbReference>
<evidence type="ECO:0000256" key="5">
    <source>
        <dbReference type="PROSITE-ProRule" id="PRU01240"/>
    </source>
</evidence>
<dbReference type="PROSITE" id="PS51257">
    <property type="entry name" value="PROKAR_LIPOPROTEIN"/>
    <property type="match status" value="1"/>
</dbReference>
<evidence type="ECO:0000256" key="3">
    <source>
        <dbReference type="ARBA" id="ARBA00022801"/>
    </source>
</evidence>
<name>A0ABQ6Q3M3_9BACT</name>
<dbReference type="PROSITE" id="PS00136">
    <property type="entry name" value="SUBTILASE_ASP"/>
    <property type="match status" value="1"/>
</dbReference>
<dbReference type="InterPro" id="IPR023827">
    <property type="entry name" value="Peptidase_S8_Asp-AS"/>
</dbReference>
<keyword evidence="3 5" id="KW-0378">Hydrolase</keyword>
<dbReference type="InterPro" id="IPR000209">
    <property type="entry name" value="Peptidase_S8/S53_dom"/>
</dbReference>
<evidence type="ECO:0000256" key="6">
    <source>
        <dbReference type="RuleBase" id="RU003355"/>
    </source>
</evidence>
<dbReference type="InterPro" id="IPR010259">
    <property type="entry name" value="S8pro/Inhibitor_I9"/>
</dbReference>
<organism evidence="10 11">
    <name type="scientific">Algoriphagus taiwanensis</name>
    <dbReference type="NCBI Taxonomy" id="1445656"/>
    <lineage>
        <taxon>Bacteria</taxon>
        <taxon>Pseudomonadati</taxon>
        <taxon>Bacteroidota</taxon>
        <taxon>Cytophagia</taxon>
        <taxon>Cytophagales</taxon>
        <taxon>Cyclobacteriaceae</taxon>
        <taxon>Algoriphagus</taxon>
    </lineage>
</organism>
<feature type="active site" description="Charge relay system" evidence="5">
    <location>
        <position position="372"/>
    </location>
</feature>
<dbReference type="Gene3D" id="3.30.70.80">
    <property type="entry name" value="Peptidase S8 propeptide/proteinase inhibitor I9"/>
    <property type="match status" value="1"/>
</dbReference>
<dbReference type="SUPFAM" id="SSF54897">
    <property type="entry name" value="Protease propeptides/inhibitors"/>
    <property type="match status" value="1"/>
</dbReference>
<feature type="signal peptide" evidence="7">
    <location>
        <begin position="1"/>
        <end position="16"/>
    </location>
</feature>
<evidence type="ECO:0000259" key="9">
    <source>
        <dbReference type="Pfam" id="PF05922"/>
    </source>
</evidence>
<keyword evidence="11" id="KW-1185">Reference proteome</keyword>
<dbReference type="EMBL" id="BTPE01000008">
    <property type="protein sequence ID" value="GMQ34165.1"/>
    <property type="molecule type" value="Genomic_DNA"/>
</dbReference>